<dbReference type="EMBL" id="LN899819">
    <property type="protein sequence ID" value="CUV14687.1"/>
    <property type="molecule type" value="Genomic_DNA"/>
</dbReference>
<reference evidence="2" key="1">
    <citation type="submission" date="2015-10" db="EMBL/GenBank/DDBJ databases">
        <authorList>
            <person name="Gilbert D.G."/>
        </authorList>
    </citation>
    <scope>NUCLEOTIDE SEQUENCE</scope>
    <source>
        <strain evidence="2">Phyl III-seqv23</strain>
    </source>
</reference>
<accession>A0A0S4TYL9</accession>
<evidence type="ECO:0000313" key="2">
    <source>
        <dbReference type="EMBL" id="CUV14687.1"/>
    </source>
</evidence>
<name>A0A0S4TYL9_RALSL</name>
<keyword evidence="1" id="KW-0812">Transmembrane</keyword>
<gene>
    <name evidence="2" type="ORF">RUN39_v1_920102</name>
</gene>
<sequence length="57" mass="6130">MIHDPKTTMVVGTGGATYTVLNLPWAGIAGFLTVLYLTIQIIGALPKARDAIKELFK</sequence>
<feature type="transmembrane region" description="Helical" evidence="1">
    <location>
        <begin position="25"/>
        <end position="45"/>
    </location>
</feature>
<keyword evidence="1" id="KW-1133">Transmembrane helix</keyword>
<proteinExistence type="predicted"/>
<evidence type="ECO:0000256" key="1">
    <source>
        <dbReference type="SAM" id="Phobius"/>
    </source>
</evidence>
<organism evidence="2">
    <name type="scientific">Ralstonia solanacearum</name>
    <name type="common">Pseudomonas solanacearum</name>
    <dbReference type="NCBI Taxonomy" id="305"/>
    <lineage>
        <taxon>Bacteria</taxon>
        <taxon>Pseudomonadati</taxon>
        <taxon>Pseudomonadota</taxon>
        <taxon>Betaproteobacteria</taxon>
        <taxon>Burkholderiales</taxon>
        <taxon>Burkholderiaceae</taxon>
        <taxon>Ralstonia</taxon>
        <taxon>Ralstonia solanacearum species complex</taxon>
    </lineage>
</organism>
<protein>
    <submittedName>
        <fullName evidence="2">Uncharacterized protein</fullName>
    </submittedName>
</protein>
<keyword evidence="1" id="KW-0472">Membrane</keyword>
<dbReference type="AlphaFoldDB" id="A0A0S4TYL9"/>